<keyword evidence="2" id="KW-1185">Reference proteome</keyword>
<proteinExistence type="predicted"/>
<organism evidence="1 2">
    <name type="scientific">Moritella yayanosii</name>
    <dbReference type="NCBI Taxonomy" id="69539"/>
    <lineage>
        <taxon>Bacteria</taxon>
        <taxon>Pseudomonadati</taxon>
        <taxon>Pseudomonadota</taxon>
        <taxon>Gammaproteobacteria</taxon>
        <taxon>Alteromonadales</taxon>
        <taxon>Moritellaceae</taxon>
        <taxon>Moritella</taxon>
    </lineage>
</organism>
<dbReference type="KEGG" id="mya:MORIYA_1920"/>
<sequence>MVLFSSVNSVASVGLSIQNHHTMNAINPNPKILMNIIINSLYIVHLFC</sequence>
<evidence type="ECO:0000313" key="1">
    <source>
        <dbReference type="EMBL" id="SQD78398.1"/>
    </source>
</evidence>
<reference evidence="2" key="1">
    <citation type="submission" date="2018-05" db="EMBL/GenBank/DDBJ databases">
        <authorList>
            <person name="Cea G.-C."/>
            <person name="William W."/>
        </authorList>
    </citation>
    <scope>NUCLEOTIDE SEQUENCE [LARGE SCALE GENOMIC DNA]</scope>
    <source>
        <strain evidence="2">DB21MT 5</strain>
    </source>
</reference>
<dbReference type="Proteomes" id="UP000250163">
    <property type="component" value="Chromosome MORIYA"/>
</dbReference>
<protein>
    <submittedName>
        <fullName evidence="1">Uncharacterized protein</fullName>
    </submittedName>
</protein>
<accession>A0A330LRB4</accession>
<dbReference type="AlphaFoldDB" id="A0A330LRB4"/>
<gene>
    <name evidence="1" type="ORF">MORIYA_1920</name>
</gene>
<evidence type="ECO:0000313" key="2">
    <source>
        <dbReference type="Proteomes" id="UP000250163"/>
    </source>
</evidence>
<dbReference type="EMBL" id="LS483250">
    <property type="protein sequence ID" value="SQD78398.1"/>
    <property type="molecule type" value="Genomic_DNA"/>
</dbReference>
<name>A0A330LRB4_9GAMM</name>